<sequence length="575" mass="66553">MDIEKETYISKTTVLTPHKISLLTLVYAYTDIEGERDMMESLLYFLIEKISNEHRFPEPTLPELCDEIFQKTKAALLMHVLLDSGKYSLLGIFVRRCQIEGEKLEFDEICRLYNAMVKYKAPTPELYEKIKELEDLDLELDYESGVLSQIAQHYHMHNQGEYEGALTNFYKYSNFCPNDAENRRSWYQYVLLNLVVLHSKFGHKEQALLVIREAIEMARENNDQDCLRFALSWLYRLKSSDHTLVDVTDQQMLESLIIKAKQSNYTSLQSLASPTKVFDSLFKSSVLNLNCPFKTMRYQGQLLYANVWQIYGSSALSALYSYEVLSNPEPSLEDLVIAYSFDLLAESKSKFIGIRRAALQWIVCLERILDEFANVEALETQLRGSCQDDEFMRADFDYNRALYLAKIGRPEEATDVLQGLINKSSRLGSRNQMLEAENPTTALPYVLSSLCISERFHYQSSYLMAIIRLSQILIHFDLIDRAKAMIENIMPMVLTEHSLYMQSISHLIYAQCLIAHRKQSIKWEEVLESLNNAQWGFSHLESLSQLLDVIQLKSYVYNVTGDFVKPTLLGYSLLR</sequence>
<dbReference type="EMBL" id="CAJVPK010000620">
    <property type="protein sequence ID" value="CAG8532710.1"/>
    <property type="molecule type" value="Genomic_DNA"/>
</dbReference>
<evidence type="ECO:0000256" key="3">
    <source>
        <dbReference type="ARBA" id="ARBA00022618"/>
    </source>
</evidence>
<evidence type="ECO:0000256" key="2">
    <source>
        <dbReference type="ARBA" id="ARBA00016066"/>
    </source>
</evidence>
<dbReference type="GO" id="GO:0031145">
    <property type="term" value="P:anaphase-promoting complex-dependent catabolic process"/>
    <property type="evidence" value="ECO:0007669"/>
    <property type="project" value="TreeGrafter"/>
</dbReference>
<name>A0A9N9AJ31_9GLOM</name>
<dbReference type="Proteomes" id="UP000789706">
    <property type="component" value="Unassembled WGS sequence"/>
</dbReference>
<comment type="function">
    <text evidence="8">Component of the anaphase promoting complex/cyclosome (APC/C), a cell cycle-regulated E3 ubiquitin ligase that controls progression through mitosis and the G1 phase of the cell cycle. The APC/C complex acts by mediating ubiquitination and subsequent degradation of target proteins: it mainly mediates the formation of 'Lys-11'-linked polyubiquitin chains and, to a lower extent, the formation of 'Lys-48'- and 'Lys-63'-linked polyubiquitin chains. The APC/C complex catalyzes assembly of branched 'Lys-11'-/'Lys-48'-linked branched ubiquitin chains on target proteins.</text>
</comment>
<evidence type="ECO:0000256" key="8">
    <source>
        <dbReference type="ARBA" id="ARBA00045696"/>
    </source>
</evidence>
<comment type="similarity">
    <text evidence="1">Belongs to the APC5 family.</text>
</comment>
<gene>
    <name evidence="10" type="ORF">DEBURN_LOCUS6220</name>
</gene>
<dbReference type="GO" id="GO:0070979">
    <property type="term" value="P:protein K11-linked ubiquitination"/>
    <property type="evidence" value="ECO:0007669"/>
    <property type="project" value="TreeGrafter"/>
</dbReference>
<keyword evidence="11" id="KW-1185">Reference proteome</keyword>
<comment type="caution">
    <text evidence="10">The sequence shown here is derived from an EMBL/GenBank/DDBJ whole genome shotgun (WGS) entry which is preliminary data.</text>
</comment>
<keyword evidence="6" id="KW-0131">Cell cycle</keyword>
<dbReference type="Pfam" id="PF12862">
    <property type="entry name" value="ANAPC5"/>
    <property type="match status" value="1"/>
</dbReference>
<dbReference type="InterPro" id="IPR037679">
    <property type="entry name" value="Apc5"/>
</dbReference>
<dbReference type="PANTHER" id="PTHR12830:SF9">
    <property type="entry name" value="ANAPHASE-PROMOTING COMPLEX SUBUNIT 5"/>
    <property type="match status" value="1"/>
</dbReference>
<evidence type="ECO:0000313" key="10">
    <source>
        <dbReference type="EMBL" id="CAG8532710.1"/>
    </source>
</evidence>
<keyword evidence="5" id="KW-0833">Ubl conjugation pathway</keyword>
<evidence type="ECO:0000256" key="4">
    <source>
        <dbReference type="ARBA" id="ARBA00022776"/>
    </source>
</evidence>
<dbReference type="AlphaFoldDB" id="A0A9N9AJ31"/>
<dbReference type="GO" id="GO:0005680">
    <property type="term" value="C:anaphase-promoting complex"/>
    <property type="evidence" value="ECO:0007669"/>
    <property type="project" value="InterPro"/>
</dbReference>
<proteinExistence type="inferred from homology"/>
<evidence type="ECO:0000256" key="1">
    <source>
        <dbReference type="ARBA" id="ARBA00007450"/>
    </source>
</evidence>
<keyword evidence="4" id="KW-0498">Mitosis</keyword>
<dbReference type="GO" id="GO:0045842">
    <property type="term" value="P:positive regulation of mitotic metaphase/anaphase transition"/>
    <property type="evidence" value="ECO:0007669"/>
    <property type="project" value="TreeGrafter"/>
</dbReference>
<dbReference type="GO" id="GO:0051301">
    <property type="term" value="P:cell division"/>
    <property type="evidence" value="ECO:0007669"/>
    <property type="project" value="UniProtKB-KW"/>
</dbReference>
<feature type="domain" description="Anaphase-promoting complex subunit 5" evidence="9">
    <location>
        <begin position="151"/>
        <end position="239"/>
    </location>
</feature>
<protein>
    <recommendedName>
        <fullName evidence="2">Anaphase-promoting complex subunit 5</fullName>
    </recommendedName>
    <alternativeName>
        <fullName evidence="7">Cyclosome subunit 5</fullName>
    </alternativeName>
</protein>
<dbReference type="OrthoDB" id="2504561at2759"/>
<accession>A0A9N9AJ31</accession>
<dbReference type="InterPro" id="IPR026000">
    <property type="entry name" value="Apc5_dom"/>
</dbReference>
<dbReference type="InterPro" id="IPR011990">
    <property type="entry name" value="TPR-like_helical_dom_sf"/>
</dbReference>
<keyword evidence="3" id="KW-0132">Cell division</keyword>
<reference evidence="10" key="1">
    <citation type="submission" date="2021-06" db="EMBL/GenBank/DDBJ databases">
        <authorList>
            <person name="Kallberg Y."/>
            <person name="Tangrot J."/>
            <person name="Rosling A."/>
        </authorList>
    </citation>
    <scope>NUCLEOTIDE SEQUENCE</scope>
    <source>
        <strain evidence="10">AZ414A</strain>
    </source>
</reference>
<dbReference type="SUPFAM" id="SSF48452">
    <property type="entry name" value="TPR-like"/>
    <property type="match status" value="1"/>
</dbReference>
<evidence type="ECO:0000259" key="9">
    <source>
        <dbReference type="Pfam" id="PF12862"/>
    </source>
</evidence>
<evidence type="ECO:0000256" key="5">
    <source>
        <dbReference type="ARBA" id="ARBA00022786"/>
    </source>
</evidence>
<dbReference type="PANTHER" id="PTHR12830">
    <property type="entry name" value="ANAPHASE-PROMOTING COMPLEX SUBUNIT 5"/>
    <property type="match status" value="1"/>
</dbReference>
<evidence type="ECO:0000256" key="6">
    <source>
        <dbReference type="ARBA" id="ARBA00023306"/>
    </source>
</evidence>
<evidence type="ECO:0000256" key="7">
    <source>
        <dbReference type="ARBA" id="ARBA00031069"/>
    </source>
</evidence>
<organism evidence="10 11">
    <name type="scientific">Diversispora eburnea</name>
    <dbReference type="NCBI Taxonomy" id="1213867"/>
    <lineage>
        <taxon>Eukaryota</taxon>
        <taxon>Fungi</taxon>
        <taxon>Fungi incertae sedis</taxon>
        <taxon>Mucoromycota</taxon>
        <taxon>Glomeromycotina</taxon>
        <taxon>Glomeromycetes</taxon>
        <taxon>Diversisporales</taxon>
        <taxon>Diversisporaceae</taxon>
        <taxon>Diversispora</taxon>
    </lineage>
</organism>
<evidence type="ECO:0000313" key="11">
    <source>
        <dbReference type="Proteomes" id="UP000789706"/>
    </source>
</evidence>